<dbReference type="AlphaFoldDB" id="F0WI06"/>
<keyword evidence="1" id="KW-1133">Transmembrane helix</keyword>
<proteinExistence type="predicted"/>
<name>F0WI06_9STRA</name>
<organism evidence="2">
    <name type="scientific">Albugo laibachii Nc14</name>
    <dbReference type="NCBI Taxonomy" id="890382"/>
    <lineage>
        <taxon>Eukaryota</taxon>
        <taxon>Sar</taxon>
        <taxon>Stramenopiles</taxon>
        <taxon>Oomycota</taxon>
        <taxon>Peronosporomycetes</taxon>
        <taxon>Albuginales</taxon>
        <taxon>Albuginaceae</taxon>
        <taxon>Albugo</taxon>
    </lineage>
</organism>
<keyword evidence="1" id="KW-0472">Membrane</keyword>
<reference evidence="2" key="1">
    <citation type="journal article" date="2011" name="PLoS Biol.">
        <title>Gene gain and loss during evolution of obligate parasitism in the white rust pathogen of Arabidopsis thaliana.</title>
        <authorList>
            <person name="Kemen E."/>
            <person name="Gardiner A."/>
            <person name="Schultz-Larsen T."/>
            <person name="Kemen A.C."/>
            <person name="Balmuth A.L."/>
            <person name="Robert-Seilaniantz A."/>
            <person name="Bailey K."/>
            <person name="Holub E."/>
            <person name="Studholme D.J."/>
            <person name="Maclean D."/>
            <person name="Jones J.D."/>
        </authorList>
    </citation>
    <scope>NUCLEOTIDE SEQUENCE</scope>
</reference>
<gene>
    <name evidence="2" type="primary">AlNc14C106G6213</name>
    <name evidence="2" type="ORF">ALNC14_070260</name>
</gene>
<protein>
    <submittedName>
        <fullName evidence="2">AlNc14C106G6213 protein</fullName>
    </submittedName>
</protein>
<sequence>MLLNYVLLAILGAEALISILLSIPYGNRMAQHCVQFVSYEVRNNYSVAVFVNVVFALITILCLCTFFVLECRWIEM</sequence>
<dbReference type="HOGENOM" id="CLU_2659680_0_0_1"/>
<feature type="transmembrane region" description="Helical" evidence="1">
    <location>
        <begin position="5"/>
        <end position="25"/>
    </location>
</feature>
<feature type="transmembrane region" description="Helical" evidence="1">
    <location>
        <begin position="45"/>
        <end position="69"/>
    </location>
</feature>
<accession>F0WI06</accession>
<reference evidence="2" key="2">
    <citation type="submission" date="2011-02" db="EMBL/GenBank/DDBJ databases">
        <authorList>
            <person name="MacLean D."/>
        </authorList>
    </citation>
    <scope>NUCLEOTIDE SEQUENCE</scope>
</reference>
<evidence type="ECO:0000256" key="1">
    <source>
        <dbReference type="SAM" id="Phobius"/>
    </source>
</evidence>
<keyword evidence="1" id="KW-0812">Transmembrane</keyword>
<evidence type="ECO:0000313" key="2">
    <source>
        <dbReference type="EMBL" id="CCA20883.1"/>
    </source>
</evidence>
<dbReference type="EMBL" id="FR824151">
    <property type="protein sequence ID" value="CCA20883.1"/>
    <property type="molecule type" value="Genomic_DNA"/>
</dbReference>